<proteinExistence type="predicted"/>
<protein>
    <submittedName>
        <fullName evidence="1">Uncharacterized protein</fullName>
    </submittedName>
</protein>
<dbReference type="Gene3D" id="3.30.565.10">
    <property type="entry name" value="Histidine kinase-like ATPase, C-terminal domain"/>
    <property type="match status" value="1"/>
</dbReference>
<dbReference type="RefSeq" id="WP_189330834.1">
    <property type="nucleotide sequence ID" value="NZ_AP023356.1"/>
</dbReference>
<organism evidence="1 2">
    <name type="scientific">Actinoplanes ianthinogenes</name>
    <dbReference type="NCBI Taxonomy" id="122358"/>
    <lineage>
        <taxon>Bacteria</taxon>
        <taxon>Bacillati</taxon>
        <taxon>Actinomycetota</taxon>
        <taxon>Actinomycetes</taxon>
        <taxon>Micromonosporales</taxon>
        <taxon>Micromonosporaceae</taxon>
        <taxon>Actinoplanes</taxon>
    </lineage>
</organism>
<gene>
    <name evidence="1" type="ORF">Aiant_06170</name>
</gene>
<dbReference type="Proteomes" id="UP000676967">
    <property type="component" value="Chromosome"/>
</dbReference>
<dbReference type="EMBL" id="AP023356">
    <property type="protein sequence ID" value="BCJ39960.1"/>
    <property type="molecule type" value="Genomic_DNA"/>
</dbReference>
<reference evidence="1 2" key="1">
    <citation type="submission" date="2020-08" db="EMBL/GenBank/DDBJ databases">
        <title>Whole genome shotgun sequence of Actinoplanes ianthinogenes NBRC 13996.</title>
        <authorList>
            <person name="Komaki H."/>
            <person name="Tamura T."/>
        </authorList>
    </citation>
    <scope>NUCLEOTIDE SEQUENCE [LARGE SCALE GENOMIC DNA]</scope>
    <source>
        <strain evidence="1 2">NBRC 13996</strain>
    </source>
</reference>
<evidence type="ECO:0000313" key="1">
    <source>
        <dbReference type="EMBL" id="BCJ39960.1"/>
    </source>
</evidence>
<evidence type="ECO:0000313" key="2">
    <source>
        <dbReference type="Proteomes" id="UP000676967"/>
    </source>
</evidence>
<dbReference type="InterPro" id="IPR036890">
    <property type="entry name" value="HATPase_C_sf"/>
</dbReference>
<keyword evidence="2" id="KW-1185">Reference proteome</keyword>
<name>A0ABM7LL36_9ACTN</name>
<sequence length="103" mass="11002">MRSLHNYVLTAAGPAPNPDYVPPADYLAGRNEIALEPPPPVVGLDLRLLDLQDLTTLRTAVLTWAGAHQFAATAARDVVDATTEVATNGLVHGAPPVRVRGWR</sequence>
<accession>A0ABM7LL36</accession>